<gene>
    <name evidence="2" type="ORF">MXMO3_02549</name>
</gene>
<dbReference type="EMBL" id="CP021330">
    <property type="protein sequence ID" value="AVX05061.1"/>
    <property type="molecule type" value="Genomic_DNA"/>
</dbReference>
<reference evidence="2 3" key="1">
    <citation type="submission" date="2017-05" db="EMBL/GenBank/DDBJ databases">
        <title>Genome Analysis of Maritalea myrionectae HL2708#5.</title>
        <authorList>
            <consortium name="Cotde Inc.-PKNU"/>
            <person name="Jang D."/>
            <person name="Oh H.-M."/>
        </authorList>
    </citation>
    <scope>NUCLEOTIDE SEQUENCE [LARGE SCALE GENOMIC DNA]</scope>
    <source>
        <strain evidence="2 3">HL2708#5</strain>
    </source>
</reference>
<evidence type="ECO:0000313" key="3">
    <source>
        <dbReference type="Proteomes" id="UP000258927"/>
    </source>
</evidence>
<dbReference type="KEGG" id="mmyr:MXMO3_02549"/>
<feature type="signal peptide" evidence="1">
    <location>
        <begin position="1"/>
        <end position="24"/>
    </location>
</feature>
<accession>A0A2R4MG90</accession>
<keyword evidence="1" id="KW-0732">Signal</keyword>
<keyword evidence="3" id="KW-1185">Reference proteome</keyword>
<proteinExistence type="predicted"/>
<dbReference type="STRING" id="1122213.GCA_000423365_00186"/>
<sequence length="94" mass="10170">MRAIFKVFTAAALVGSMAFGSAQAQDMADYADAQSCLDHVQELENQSLSADLNAEEFNMLIELLVEATDLCRANALVDAKQQLENAVDMIEANS</sequence>
<evidence type="ECO:0000256" key="1">
    <source>
        <dbReference type="SAM" id="SignalP"/>
    </source>
</evidence>
<evidence type="ECO:0000313" key="2">
    <source>
        <dbReference type="EMBL" id="AVX05061.1"/>
    </source>
</evidence>
<name>A0A2R4MG90_9HYPH</name>
<protein>
    <submittedName>
        <fullName evidence="2">Uncharacterized protein</fullName>
    </submittedName>
</protein>
<organism evidence="2 3">
    <name type="scientific">Maritalea myrionectae</name>
    <dbReference type="NCBI Taxonomy" id="454601"/>
    <lineage>
        <taxon>Bacteria</taxon>
        <taxon>Pseudomonadati</taxon>
        <taxon>Pseudomonadota</taxon>
        <taxon>Alphaproteobacteria</taxon>
        <taxon>Hyphomicrobiales</taxon>
        <taxon>Devosiaceae</taxon>
        <taxon>Maritalea</taxon>
    </lineage>
</organism>
<dbReference type="AlphaFoldDB" id="A0A2R4MG90"/>
<feature type="chain" id="PRO_5015312697" evidence="1">
    <location>
        <begin position="25"/>
        <end position="94"/>
    </location>
</feature>
<dbReference type="Proteomes" id="UP000258927">
    <property type="component" value="Chromosome"/>
</dbReference>
<dbReference type="RefSeq" id="WP_117396106.1">
    <property type="nucleotide sequence ID" value="NZ_CP021330.1"/>
</dbReference>